<dbReference type="PANTHER" id="PTHR30629">
    <property type="entry name" value="PROPHAGE INTEGRASE"/>
    <property type="match status" value="1"/>
</dbReference>
<dbReference type="InterPro" id="IPR025166">
    <property type="entry name" value="Integrase_DNA_bind_dom"/>
</dbReference>
<dbReference type="Pfam" id="PF22022">
    <property type="entry name" value="Phage_int_M"/>
    <property type="match status" value="1"/>
</dbReference>
<evidence type="ECO:0000256" key="1">
    <source>
        <dbReference type="ARBA" id="ARBA00008857"/>
    </source>
</evidence>
<dbReference type="SUPFAM" id="SSF56349">
    <property type="entry name" value="DNA breaking-rejoining enzymes"/>
    <property type="match status" value="1"/>
</dbReference>
<reference evidence="6" key="1">
    <citation type="submission" date="2018-05" db="EMBL/GenBank/DDBJ databases">
        <authorList>
            <person name="Lanie J.A."/>
            <person name="Ng W.-L."/>
            <person name="Kazmierczak K.M."/>
            <person name="Andrzejewski T.M."/>
            <person name="Davidsen T.M."/>
            <person name="Wayne K.J."/>
            <person name="Tettelin H."/>
            <person name="Glass J.I."/>
            <person name="Rusch D."/>
            <person name="Podicherti R."/>
            <person name="Tsui H.-C.T."/>
            <person name="Winkler M.E."/>
        </authorList>
    </citation>
    <scope>NUCLEOTIDE SEQUENCE</scope>
</reference>
<feature type="domain" description="Core-binding (CB)" evidence="5">
    <location>
        <begin position="96"/>
        <end position="177"/>
    </location>
</feature>
<keyword evidence="3" id="KW-0238">DNA-binding</keyword>
<comment type="similarity">
    <text evidence="1">Belongs to the 'phage' integrase family.</text>
</comment>
<dbReference type="GO" id="GO:0015074">
    <property type="term" value="P:DNA integration"/>
    <property type="evidence" value="ECO:0007669"/>
    <property type="project" value="UniProtKB-KW"/>
</dbReference>
<gene>
    <name evidence="6" type="ORF">METZ01_LOCUS342657</name>
</gene>
<dbReference type="AlphaFoldDB" id="A0A382QWB6"/>
<dbReference type="InterPro" id="IPR044068">
    <property type="entry name" value="CB"/>
</dbReference>
<dbReference type="Gene3D" id="1.10.150.130">
    <property type="match status" value="1"/>
</dbReference>
<organism evidence="6">
    <name type="scientific">marine metagenome</name>
    <dbReference type="NCBI Taxonomy" id="408172"/>
    <lineage>
        <taxon>unclassified sequences</taxon>
        <taxon>metagenomes</taxon>
        <taxon>ecological metagenomes</taxon>
    </lineage>
</organism>
<evidence type="ECO:0000256" key="2">
    <source>
        <dbReference type="ARBA" id="ARBA00022908"/>
    </source>
</evidence>
<evidence type="ECO:0000256" key="4">
    <source>
        <dbReference type="SAM" id="MobiDB-lite"/>
    </source>
</evidence>
<evidence type="ECO:0000313" key="6">
    <source>
        <dbReference type="EMBL" id="SVC89803.1"/>
    </source>
</evidence>
<dbReference type="InterPro" id="IPR053876">
    <property type="entry name" value="Phage_int_M"/>
</dbReference>
<dbReference type="InterPro" id="IPR038488">
    <property type="entry name" value="Integrase_DNA-bd_sf"/>
</dbReference>
<feature type="compositionally biased region" description="Basic and acidic residues" evidence="4">
    <location>
        <begin position="80"/>
        <end position="96"/>
    </location>
</feature>
<evidence type="ECO:0000256" key="3">
    <source>
        <dbReference type="ARBA" id="ARBA00023125"/>
    </source>
</evidence>
<dbReference type="Pfam" id="PF13356">
    <property type="entry name" value="Arm-DNA-bind_3"/>
    <property type="match status" value="1"/>
</dbReference>
<feature type="non-terminal residue" evidence="6">
    <location>
        <position position="223"/>
    </location>
</feature>
<proteinExistence type="inferred from homology"/>
<name>A0A382QWB6_9ZZZZ</name>
<dbReference type="InterPro" id="IPR011010">
    <property type="entry name" value="DNA_brk_join_enz"/>
</dbReference>
<dbReference type="InterPro" id="IPR010998">
    <property type="entry name" value="Integrase_recombinase_N"/>
</dbReference>
<keyword evidence="2" id="KW-0229">DNA integration</keyword>
<evidence type="ECO:0000259" key="5">
    <source>
        <dbReference type="PROSITE" id="PS51900"/>
    </source>
</evidence>
<dbReference type="GO" id="GO:0003677">
    <property type="term" value="F:DNA binding"/>
    <property type="evidence" value="ECO:0007669"/>
    <property type="project" value="UniProtKB-KW"/>
</dbReference>
<dbReference type="EMBL" id="UINC01117403">
    <property type="protein sequence ID" value="SVC89803.1"/>
    <property type="molecule type" value="Genomic_DNA"/>
</dbReference>
<dbReference type="PROSITE" id="PS51900">
    <property type="entry name" value="CB"/>
    <property type="match status" value="1"/>
</dbReference>
<dbReference type="PANTHER" id="PTHR30629:SF2">
    <property type="entry name" value="PROPHAGE INTEGRASE INTS-RELATED"/>
    <property type="match status" value="1"/>
</dbReference>
<protein>
    <recommendedName>
        <fullName evidence="5">Core-binding (CB) domain-containing protein</fullName>
    </recommendedName>
</protein>
<sequence>MKLSNTAIRNAVTKDKPYRLFDGAGLYIEVHPNGGKYWRFKYRYHGKEKRLSLGIYPDVGLKKARDKLTHVRQQLSDDIDPARQRKQDQAKSSTEHSFEGVAREWFGKHKHNWADSHSSKMIRRLERDIFPWLGTMEISTIEAPEILSVLRRIEDRGSLDTAHRAKQNCGQVFRYAVATGRAGRDPTTDLKGAIPPTKINHFPTITDPKAIGSLLRHIDSYRG</sequence>
<accession>A0A382QWB6</accession>
<dbReference type="InterPro" id="IPR050808">
    <property type="entry name" value="Phage_Integrase"/>
</dbReference>
<feature type="region of interest" description="Disordered" evidence="4">
    <location>
        <begin position="74"/>
        <end position="96"/>
    </location>
</feature>
<dbReference type="Gene3D" id="3.30.160.390">
    <property type="entry name" value="Integrase, DNA-binding domain"/>
    <property type="match status" value="1"/>
</dbReference>